<dbReference type="GO" id="GO:0003919">
    <property type="term" value="F:FMN adenylyltransferase activity"/>
    <property type="evidence" value="ECO:0007669"/>
    <property type="project" value="UniProtKB-EC"/>
</dbReference>
<dbReference type="CDD" id="cd02064">
    <property type="entry name" value="FAD_synthetase_N"/>
    <property type="match status" value="1"/>
</dbReference>
<dbReference type="RefSeq" id="WP_249298169.1">
    <property type="nucleotide sequence ID" value="NZ_JACRSX010000013.1"/>
</dbReference>
<keyword evidence="8 14" id="KW-0418">Kinase</keyword>
<evidence type="ECO:0000256" key="7">
    <source>
        <dbReference type="ARBA" id="ARBA00022741"/>
    </source>
</evidence>
<comment type="catalytic activity">
    <reaction evidence="12 14">
        <text>riboflavin + ATP = FMN + ADP + H(+)</text>
        <dbReference type="Rhea" id="RHEA:14357"/>
        <dbReference type="ChEBI" id="CHEBI:15378"/>
        <dbReference type="ChEBI" id="CHEBI:30616"/>
        <dbReference type="ChEBI" id="CHEBI:57986"/>
        <dbReference type="ChEBI" id="CHEBI:58210"/>
        <dbReference type="ChEBI" id="CHEBI:456216"/>
        <dbReference type="EC" id="2.7.1.26"/>
    </reaction>
</comment>
<accession>A0ABR7N2R8</accession>
<keyword evidence="7 14" id="KW-0547">Nucleotide-binding</keyword>
<name>A0ABR7N2R8_9FIRM</name>
<evidence type="ECO:0000256" key="1">
    <source>
        <dbReference type="ARBA" id="ARBA00004726"/>
    </source>
</evidence>
<protein>
    <recommendedName>
        <fullName evidence="14">Riboflavin biosynthesis protein</fullName>
    </recommendedName>
    <domain>
        <recommendedName>
            <fullName evidence="14">Riboflavin kinase</fullName>
            <ecNumber evidence="14">2.7.1.26</ecNumber>
        </recommendedName>
        <alternativeName>
            <fullName evidence="14">Flavokinase</fullName>
        </alternativeName>
    </domain>
    <domain>
        <recommendedName>
            <fullName evidence="14">FMN adenylyltransferase</fullName>
            <ecNumber evidence="14">2.7.7.2</ecNumber>
        </recommendedName>
        <alternativeName>
            <fullName evidence="14">FAD pyrophosphorylase</fullName>
        </alternativeName>
        <alternativeName>
            <fullName evidence="14">FAD synthase</fullName>
        </alternativeName>
    </domain>
</protein>
<organism evidence="16 17">
    <name type="scientific">Jutongia huaianensis</name>
    <dbReference type="NCBI Taxonomy" id="2763668"/>
    <lineage>
        <taxon>Bacteria</taxon>
        <taxon>Bacillati</taxon>
        <taxon>Bacillota</taxon>
        <taxon>Clostridia</taxon>
        <taxon>Lachnospirales</taxon>
        <taxon>Lachnospiraceae</taxon>
        <taxon>Jutongia</taxon>
    </lineage>
</organism>
<dbReference type="NCBIfam" id="TIGR00083">
    <property type="entry name" value="ribF"/>
    <property type="match status" value="1"/>
</dbReference>
<evidence type="ECO:0000256" key="2">
    <source>
        <dbReference type="ARBA" id="ARBA00005201"/>
    </source>
</evidence>
<evidence type="ECO:0000256" key="5">
    <source>
        <dbReference type="ARBA" id="ARBA00022679"/>
    </source>
</evidence>
<feature type="domain" description="Riboflavin kinase" evidence="15">
    <location>
        <begin position="169"/>
        <end position="293"/>
    </location>
</feature>
<dbReference type="PANTHER" id="PTHR22749:SF6">
    <property type="entry name" value="RIBOFLAVIN KINASE"/>
    <property type="match status" value="1"/>
</dbReference>
<dbReference type="InterPro" id="IPR014729">
    <property type="entry name" value="Rossmann-like_a/b/a_fold"/>
</dbReference>
<evidence type="ECO:0000256" key="13">
    <source>
        <dbReference type="ARBA" id="ARBA00049494"/>
    </source>
</evidence>
<dbReference type="Gene3D" id="2.40.30.30">
    <property type="entry name" value="Riboflavin kinase-like"/>
    <property type="match status" value="1"/>
</dbReference>
<dbReference type="SUPFAM" id="SSF82114">
    <property type="entry name" value="Riboflavin kinase-like"/>
    <property type="match status" value="1"/>
</dbReference>
<keyword evidence="11" id="KW-0511">Multifunctional enzyme</keyword>
<evidence type="ECO:0000256" key="3">
    <source>
        <dbReference type="ARBA" id="ARBA00022630"/>
    </source>
</evidence>
<evidence type="ECO:0000313" key="17">
    <source>
        <dbReference type="Proteomes" id="UP000606193"/>
    </source>
</evidence>
<evidence type="ECO:0000256" key="12">
    <source>
        <dbReference type="ARBA" id="ARBA00047880"/>
    </source>
</evidence>
<evidence type="ECO:0000256" key="8">
    <source>
        <dbReference type="ARBA" id="ARBA00022777"/>
    </source>
</evidence>
<dbReference type="NCBIfam" id="NF004162">
    <property type="entry name" value="PRK05627.1-5"/>
    <property type="match status" value="1"/>
</dbReference>
<dbReference type="EC" id="2.7.1.26" evidence="14"/>
<comment type="caution">
    <text evidence="16">The sequence shown here is derived from an EMBL/GenBank/DDBJ whole genome shotgun (WGS) entry which is preliminary data.</text>
</comment>
<keyword evidence="3 14" id="KW-0285">Flavoprotein</keyword>
<dbReference type="InterPro" id="IPR015865">
    <property type="entry name" value="Riboflavin_kinase_bac/euk"/>
</dbReference>
<keyword evidence="9 14" id="KW-0274">FAD</keyword>
<sequence>MEIIKGLDFKIKNSAVSLGKFDGFHRGHRLLLDRILEHPELHATVFTFDGILKGKQIYLEEEKRSLLERLGVEREVLFPFSEETRSMTPETFIREMLVERMDAKLICVGEDFHFGKERRGDVGMLSEYAPLYGYELCVFPKIKEDGEVISSTRIRRELAQGRIEKANRLLGDPYFVLGEVVHGNALGRTIGMPTANLLPGEQKLLPVYGVYATRVEVEGKTYGGVTNVGVKPTIGADRANVETTLLDFEGNLYGKQMTVYFLDFLRPEQRFDSLDELKAQISRDKETAEKIWVSVN</sequence>
<dbReference type="InterPro" id="IPR015864">
    <property type="entry name" value="FAD_synthase"/>
</dbReference>
<dbReference type="SUPFAM" id="SSF52374">
    <property type="entry name" value="Nucleotidylyl transferase"/>
    <property type="match status" value="1"/>
</dbReference>
<keyword evidence="10 14" id="KW-0067">ATP-binding</keyword>
<dbReference type="PANTHER" id="PTHR22749">
    <property type="entry name" value="RIBOFLAVIN KINASE/FMN ADENYLYLTRANSFERASE"/>
    <property type="match status" value="1"/>
</dbReference>
<evidence type="ECO:0000259" key="15">
    <source>
        <dbReference type="SMART" id="SM00904"/>
    </source>
</evidence>
<dbReference type="InterPro" id="IPR023465">
    <property type="entry name" value="Riboflavin_kinase_dom_sf"/>
</dbReference>
<gene>
    <name evidence="16" type="ORF">H8704_09850</name>
</gene>
<keyword evidence="17" id="KW-1185">Reference proteome</keyword>
<evidence type="ECO:0000256" key="10">
    <source>
        <dbReference type="ARBA" id="ARBA00022840"/>
    </source>
</evidence>
<dbReference type="PIRSF" id="PIRSF004491">
    <property type="entry name" value="FAD_Synth"/>
    <property type="match status" value="1"/>
</dbReference>
<evidence type="ECO:0000256" key="9">
    <source>
        <dbReference type="ARBA" id="ARBA00022827"/>
    </source>
</evidence>
<dbReference type="EC" id="2.7.7.2" evidence="14"/>
<evidence type="ECO:0000256" key="6">
    <source>
        <dbReference type="ARBA" id="ARBA00022695"/>
    </source>
</evidence>
<evidence type="ECO:0000313" key="16">
    <source>
        <dbReference type="EMBL" id="MBC8562922.1"/>
    </source>
</evidence>
<proteinExistence type="inferred from homology"/>
<dbReference type="InterPro" id="IPR002606">
    <property type="entry name" value="Riboflavin_kinase_bac"/>
</dbReference>
<dbReference type="SMART" id="SM00904">
    <property type="entry name" value="Flavokinase"/>
    <property type="match status" value="1"/>
</dbReference>
<dbReference type="InterPro" id="IPR023468">
    <property type="entry name" value="Riboflavin_kinase"/>
</dbReference>
<dbReference type="Proteomes" id="UP000606193">
    <property type="component" value="Unassembled WGS sequence"/>
</dbReference>
<dbReference type="EMBL" id="JACRSX010000013">
    <property type="protein sequence ID" value="MBC8562922.1"/>
    <property type="molecule type" value="Genomic_DNA"/>
</dbReference>
<comment type="pathway">
    <text evidence="2 14">Cofactor biosynthesis; FMN biosynthesis; FMN from riboflavin (ATP route): step 1/1.</text>
</comment>
<keyword evidence="6 14" id="KW-0548">Nucleotidyltransferase</keyword>
<keyword evidence="4 14" id="KW-0288">FMN</keyword>
<dbReference type="Gene3D" id="3.40.50.620">
    <property type="entry name" value="HUPs"/>
    <property type="match status" value="1"/>
</dbReference>
<evidence type="ECO:0000256" key="14">
    <source>
        <dbReference type="PIRNR" id="PIRNR004491"/>
    </source>
</evidence>
<comment type="catalytic activity">
    <reaction evidence="13 14">
        <text>FMN + ATP + H(+) = FAD + diphosphate</text>
        <dbReference type="Rhea" id="RHEA:17237"/>
        <dbReference type="ChEBI" id="CHEBI:15378"/>
        <dbReference type="ChEBI" id="CHEBI:30616"/>
        <dbReference type="ChEBI" id="CHEBI:33019"/>
        <dbReference type="ChEBI" id="CHEBI:57692"/>
        <dbReference type="ChEBI" id="CHEBI:58210"/>
        <dbReference type="EC" id="2.7.7.2"/>
    </reaction>
</comment>
<comment type="pathway">
    <text evidence="1 14">Cofactor biosynthesis; FAD biosynthesis; FAD from FMN: step 1/1.</text>
</comment>
<dbReference type="Pfam" id="PF06574">
    <property type="entry name" value="FAD_syn"/>
    <property type="match status" value="1"/>
</dbReference>
<reference evidence="16 17" key="1">
    <citation type="submission" date="2020-08" db="EMBL/GenBank/DDBJ databases">
        <title>Genome public.</title>
        <authorList>
            <person name="Liu C."/>
            <person name="Sun Q."/>
        </authorList>
    </citation>
    <scope>NUCLEOTIDE SEQUENCE [LARGE SCALE GENOMIC DNA]</scope>
    <source>
        <strain evidence="16 17">NSJ-37</strain>
    </source>
</reference>
<keyword evidence="5 14" id="KW-0808">Transferase</keyword>
<evidence type="ECO:0000256" key="4">
    <source>
        <dbReference type="ARBA" id="ARBA00022643"/>
    </source>
</evidence>
<evidence type="ECO:0000256" key="11">
    <source>
        <dbReference type="ARBA" id="ARBA00023268"/>
    </source>
</evidence>
<dbReference type="GO" id="GO:0008531">
    <property type="term" value="F:riboflavin kinase activity"/>
    <property type="evidence" value="ECO:0007669"/>
    <property type="project" value="UniProtKB-EC"/>
</dbReference>
<comment type="similarity">
    <text evidence="14">Belongs to the ribF family.</text>
</comment>
<dbReference type="Pfam" id="PF01687">
    <property type="entry name" value="Flavokinase"/>
    <property type="match status" value="1"/>
</dbReference>